<evidence type="ECO:0000256" key="3">
    <source>
        <dbReference type="ARBA" id="ARBA00022490"/>
    </source>
</evidence>
<gene>
    <name evidence="6" type="ORF">K3G22_09450</name>
</gene>
<evidence type="ECO:0000256" key="4">
    <source>
        <dbReference type="ARBA" id="ARBA00037131"/>
    </source>
</evidence>
<comment type="subcellular location">
    <subcellularLocation>
        <location evidence="1">Cytoplasm</location>
    </subcellularLocation>
</comment>
<dbReference type="PANTHER" id="PTHR47892">
    <property type="entry name" value="UNIVERSAL STRESS PROTEIN E"/>
    <property type="match status" value="1"/>
</dbReference>
<evidence type="ECO:0000259" key="5">
    <source>
        <dbReference type="Pfam" id="PF00582"/>
    </source>
</evidence>
<sequence>MSKVFIVAQQGNAHTDTISEGMKLANVLNKQAEVFAYCYEYFSGAEYYNPRLAAVAQQALMKRREEEVREQLKHIDASEIPLHLVWSKSLYEHACHHSARHGFDMIIKGIDNKEHYLPIDWHLIRHTQVPLMLLCDNPLNKANTILMAVDLDASNPQKQSLNDLVVEQAKMLANATGAELHLAHVIRVPPILRDMDVINIHEVTESAHQKHADKLKALGLAPENIHLIAGDPELCLFELSCRLKSRYLVIGARQRQGLLGYVLGNTAEAILSRMRSNVLVVPKNSMSES</sequence>
<dbReference type="PANTHER" id="PTHR47892:SF1">
    <property type="entry name" value="UNIVERSAL STRESS PROTEIN E"/>
    <property type="match status" value="1"/>
</dbReference>
<organism evidence="6 7">
    <name type="scientific">Shewanella putrefaciens</name>
    <name type="common">Pseudomonas putrefaciens</name>
    <dbReference type="NCBI Taxonomy" id="24"/>
    <lineage>
        <taxon>Bacteria</taxon>
        <taxon>Pseudomonadati</taxon>
        <taxon>Pseudomonadota</taxon>
        <taxon>Gammaproteobacteria</taxon>
        <taxon>Alteromonadales</taxon>
        <taxon>Shewanellaceae</taxon>
        <taxon>Shewanella</taxon>
    </lineage>
</organism>
<dbReference type="RefSeq" id="WP_025007646.1">
    <property type="nucleotide sequence ID" value="NZ_BMPK01000003.1"/>
</dbReference>
<dbReference type="InterPro" id="IPR006016">
    <property type="entry name" value="UspA"/>
</dbReference>
<evidence type="ECO:0000313" key="6">
    <source>
        <dbReference type="EMBL" id="QYX74585.1"/>
    </source>
</evidence>
<proteinExistence type="inferred from homology"/>
<keyword evidence="3" id="KW-0963">Cytoplasm</keyword>
<dbReference type="Gene3D" id="3.40.50.12370">
    <property type="match status" value="1"/>
</dbReference>
<dbReference type="SUPFAM" id="SSF52402">
    <property type="entry name" value="Adenine nucleotide alpha hydrolases-like"/>
    <property type="match status" value="2"/>
</dbReference>
<keyword evidence="7" id="KW-1185">Reference proteome</keyword>
<accession>A0ABX8XH65</accession>
<feature type="domain" description="UspA" evidence="5">
    <location>
        <begin position="144"/>
        <end position="282"/>
    </location>
</feature>
<evidence type="ECO:0000313" key="7">
    <source>
        <dbReference type="Proteomes" id="UP000827084"/>
    </source>
</evidence>
<name>A0ABX8XH65_SHEPU</name>
<reference evidence="6 7" key="1">
    <citation type="submission" date="2021-08" db="EMBL/GenBank/DDBJ databases">
        <title>Shewanella putrefaciens YZ-J, complete genome.</title>
        <authorList>
            <person name="Yi Z."/>
        </authorList>
    </citation>
    <scope>NUCLEOTIDE SEQUENCE [LARGE SCALE GENOMIC DNA]</scope>
    <source>
        <strain evidence="6 7">YZ-J</strain>
    </source>
</reference>
<protein>
    <submittedName>
        <fullName evidence="6">Universal stress protein</fullName>
    </submittedName>
</protein>
<comment type="similarity">
    <text evidence="2">Belongs to the universal stress protein A family.</text>
</comment>
<dbReference type="Pfam" id="PF00582">
    <property type="entry name" value="Usp"/>
    <property type="match status" value="1"/>
</dbReference>
<comment type="function">
    <text evidence="4">Required for resistance to DNA-damaging agents.</text>
</comment>
<dbReference type="GeneID" id="67443484"/>
<evidence type="ECO:0000256" key="1">
    <source>
        <dbReference type="ARBA" id="ARBA00004496"/>
    </source>
</evidence>
<dbReference type="EMBL" id="CP080635">
    <property type="protein sequence ID" value="QYX74585.1"/>
    <property type="molecule type" value="Genomic_DNA"/>
</dbReference>
<dbReference type="Proteomes" id="UP000827084">
    <property type="component" value="Chromosome"/>
</dbReference>
<evidence type="ECO:0000256" key="2">
    <source>
        <dbReference type="ARBA" id="ARBA00008791"/>
    </source>
</evidence>